<dbReference type="OMA" id="INEFEMM"/>
<feature type="domain" description="ABC transporter" evidence="2">
    <location>
        <begin position="51"/>
        <end position="226"/>
    </location>
</feature>
<accession>K3WZI1</accession>
<dbReference type="GO" id="GO:0016887">
    <property type="term" value="F:ATP hydrolysis activity"/>
    <property type="evidence" value="ECO:0007669"/>
    <property type="project" value="InterPro"/>
</dbReference>
<dbReference type="FunFam" id="3.40.50.300:FF:000528">
    <property type="entry name" value="ABC transporter G family member 31"/>
    <property type="match status" value="1"/>
</dbReference>
<dbReference type="HOGENOM" id="CLU_000604_91_2_1"/>
<evidence type="ECO:0000256" key="1">
    <source>
        <dbReference type="ARBA" id="ARBA00022448"/>
    </source>
</evidence>
<dbReference type="Pfam" id="PF00005">
    <property type="entry name" value="ABC_tran"/>
    <property type="match status" value="1"/>
</dbReference>
<name>K3WZI1_GLOUD</name>
<sequence>MEVRVHDLSVTAKLVAGADNSKTQLPTIANELKAGLNGLFTKETVVHKEILKNINAVFKPGTMTLVLGQPGSGKSSLMKILSGRFPMEKNIKVDGYVTYNGQLQQDIIKRLPQFVGFVPQKDNHHPTLTVKETLEFAHTFSGGELQRRGEELLTNDTPEENKAALDASQALFSHYPDIVIEQLGLQECQGTIIGDPMLRGVSGGERKRVTMGEMQFGMKHVAFMDEISTGLDSAATFDIVSTQRSIAKKLRKTICLPCSTT</sequence>
<dbReference type="Gene3D" id="3.40.50.300">
    <property type="entry name" value="P-loop containing nucleotide triphosphate hydrolases"/>
    <property type="match status" value="1"/>
</dbReference>
<dbReference type="eggNOG" id="KOG0065">
    <property type="taxonomic scope" value="Eukaryota"/>
</dbReference>
<keyword evidence="1" id="KW-0813">Transport</keyword>
<evidence type="ECO:0000313" key="3">
    <source>
        <dbReference type="EnsemblProtists" id="PYU1_T010380"/>
    </source>
</evidence>
<reference evidence="4" key="1">
    <citation type="journal article" date="2010" name="Genome Biol.">
        <title>Genome sequence of the necrotrophic plant pathogen Pythium ultimum reveals original pathogenicity mechanisms and effector repertoire.</title>
        <authorList>
            <person name="Levesque C.A."/>
            <person name="Brouwer H."/>
            <person name="Cano L."/>
            <person name="Hamilton J.P."/>
            <person name="Holt C."/>
            <person name="Huitema E."/>
            <person name="Raffaele S."/>
            <person name="Robideau G.P."/>
            <person name="Thines M."/>
            <person name="Win J."/>
            <person name="Zerillo M.M."/>
            <person name="Beakes G.W."/>
            <person name="Boore J.L."/>
            <person name="Busam D."/>
            <person name="Dumas B."/>
            <person name="Ferriera S."/>
            <person name="Fuerstenberg S.I."/>
            <person name="Gachon C.M."/>
            <person name="Gaulin E."/>
            <person name="Govers F."/>
            <person name="Grenville-Briggs L."/>
            <person name="Horner N."/>
            <person name="Hostetler J."/>
            <person name="Jiang R.H."/>
            <person name="Johnson J."/>
            <person name="Krajaejun T."/>
            <person name="Lin H."/>
            <person name="Meijer H.J."/>
            <person name="Moore B."/>
            <person name="Morris P."/>
            <person name="Phuntmart V."/>
            <person name="Puiu D."/>
            <person name="Shetty J."/>
            <person name="Stajich J.E."/>
            <person name="Tripathy S."/>
            <person name="Wawra S."/>
            <person name="van West P."/>
            <person name="Whitty B.R."/>
            <person name="Coutinho P.M."/>
            <person name="Henrissat B."/>
            <person name="Martin F."/>
            <person name="Thomas P.D."/>
            <person name="Tyler B.M."/>
            <person name="De Vries R.P."/>
            <person name="Kamoun S."/>
            <person name="Yandell M."/>
            <person name="Tisserat N."/>
            <person name="Buell C.R."/>
        </authorList>
    </citation>
    <scope>NUCLEOTIDE SEQUENCE</scope>
    <source>
        <strain evidence="4">DAOM:BR144</strain>
    </source>
</reference>
<dbReference type="GO" id="GO:0005524">
    <property type="term" value="F:ATP binding"/>
    <property type="evidence" value="ECO:0007669"/>
    <property type="project" value="InterPro"/>
</dbReference>
<dbReference type="PANTHER" id="PTHR19241">
    <property type="entry name" value="ATP-BINDING CASSETTE TRANSPORTER"/>
    <property type="match status" value="1"/>
</dbReference>
<reference evidence="3" key="3">
    <citation type="submission" date="2015-02" db="UniProtKB">
        <authorList>
            <consortium name="EnsemblProtists"/>
        </authorList>
    </citation>
    <scope>IDENTIFICATION</scope>
    <source>
        <strain evidence="3">DAOM BR144</strain>
    </source>
</reference>
<dbReference type="STRING" id="431595.K3WZI1"/>
<evidence type="ECO:0000259" key="2">
    <source>
        <dbReference type="Pfam" id="PF00005"/>
    </source>
</evidence>
<organism evidence="3 4">
    <name type="scientific">Globisporangium ultimum (strain ATCC 200006 / CBS 805.95 / DAOM BR144)</name>
    <name type="common">Pythium ultimum</name>
    <dbReference type="NCBI Taxonomy" id="431595"/>
    <lineage>
        <taxon>Eukaryota</taxon>
        <taxon>Sar</taxon>
        <taxon>Stramenopiles</taxon>
        <taxon>Oomycota</taxon>
        <taxon>Peronosporomycetes</taxon>
        <taxon>Pythiales</taxon>
        <taxon>Pythiaceae</taxon>
        <taxon>Globisporangium</taxon>
    </lineage>
</organism>
<dbReference type="AlphaFoldDB" id="K3WZI1"/>
<proteinExistence type="predicted"/>
<dbReference type="InterPro" id="IPR003439">
    <property type="entry name" value="ABC_transporter-like_ATP-bd"/>
</dbReference>
<protein>
    <recommendedName>
        <fullName evidence="2">ABC transporter domain-containing protein</fullName>
    </recommendedName>
</protein>
<keyword evidence="4" id="KW-1185">Reference proteome</keyword>
<dbReference type="InterPro" id="IPR027417">
    <property type="entry name" value="P-loop_NTPase"/>
</dbReference>
<dbReference type="InParanoid" id="K3WZI1"/>
<dbReference type="SUPFAM" id="SSF52540">
    <property type="entry name" value="P-loop containing nucleoside triphosphate hydrolases"/>
    <property type="match status" value="1"/>
</dbReference>
<reference evidence="4" key="2">
    <citation type="submission" date="2010-04" db="EMBL/GenBank/DDBJ databases">
        <authorList>
            <person name="Buell R."/>
            <person name="Hamilton J."/>
            <person name="Hostetler J."/>
        </authorList>
    </citation>
    <scope>NUCLEOTIDE SEQUENCE [LARGE SCALE GENOMIC DNA]</scope>
    <source>
        <strain evidence="4">DAOM:BR144</strain>
    </source>
</reference>
<dbReference type="Proteomes" id="UP000019132">
    <property type="component" value="Unassembled WGS sequence"/>
</dbReference>
<dbReference type="EMBL" id="GL376602">
    <property type="status" value="NOT_ANNOTATED_CDS"/>
    <property type="molecule type" value="Genomic_DNA"/>
</dbReference>
<dbReference type="VEuPathDB" id="FungiDB:PYU1_G010359"/>
<dbReference type="EnsemblProtists" id="PYU1_T010380">
    <property type="protein sequence ID" value="PYU1_T010380"/>
    <property type="gene ID" value="PYU1_G010359"/>
</dbReference>
<evidence type="ECO:0000313" key="4">
    <source>
        <dbReference type="Proteomes" id="UP000019132"/>
    </source>
</evidence>